<organism evidence="4 5">
    <name type="scientific">Ramazzottius varieornatus</name>
    <name type="common">Water bear</name>
    <name type="synonym">Tardigrade</name>
    <dbReference type="NCBI Taxonomy" id="947166"/>
    <lineage>
        <taxon>Eukaryota</taxon>
        <taxon>Metazoa</taxon>
        <taxon>Ecdysozoa</taxon>
        <taxon>Tardigrada</taxon>
        <taxon>Eutardigrada</taxon>
        <taxon>Parachela</taxon>
        <taxon>Hypsibioidea</taxon>
        <taxon>Ramazzottiidae</taxon>
        <taxon>Ramazzottius</taxon>
    </lineage>
</organism>
<dbReference type="EMBL" id="BDGG01000004">
    <property type="protein sequence ID" value="GAU98430.1"/>
    <property type="molecule type" value="Genomic_DNA"/>
</dbReference>
<dbReference type="Pfam" id="PF13181">
    <property type="entry name" value="TPR_8"/>
    <property type="match status" value="1"/>
</dbReference>
<feature type="region of interest" description="Disordered" evidence="3">
    <location>
        <begin position="628"/>
        <end position="647"/>
    </location>
</feature>
<dbReference type="PANTHER" id="PTHR22767">
    <property type="entry name" value="N-TERMINAL ACETYLTRANSFERASE-RELATED"/>
    <property type="match status" value="1"/>
</dbReference>
<dbReference type="PANTHER" id="PTHR22767:SF2">
    <property type="entry name" value="N(ALPHA)-ACETYLTRANSFERASE 15_16, ISOFORM A"/>
    <property type="match status" value="1"/>
</dbReference>
<keyword evidence="5" id="KW-1185">Reference proteome</keyword>
<evidence type="ECO:0000256" key="1">
    <source>
        <dbReference type="ARBA" id="ARBA00022737"/>
    </source>
</evidence>
<keyword evidence="2" id="KW-0802">TPR repeat</keyword>
<dbReference type="PIRSF" id="PIRSF000422">
    <property type="entry name" value="N-terminal-AcTrfase-A_aux_su"/>
    <property type="match status" value="1"/>
</dbReference>
<dbReference type="SMART" id="SM00028">
    <property type="entry name" value="TPR"/>
    <property type="match status" value="5"/>
</dbReference>
<protein>
    <submittedName>
        <fullName evidence="4">Uncharacterized protein</fullName>
    </submittedName>
</protein>
<dbReference type="Gene3D" id="1.25.40.1040">
    <property type="match status" value="1"/>
</dbReference>
<accession>A0A1D1VC08</accession>
<dbReference type="FunFam" id="1.25.40.1040:FF:000003">
    <property type="entry name" value="N-terminal acetyltransferase A, auxiliary subunit"/>
    <property type="match status" value="1"/>
</dbReference>
<proteinExistence type="predicted"/>
<name>A0A1D1VC08_RAMVA</name>
<dbReference type="InterPro" id="IPR021183">
    <property type="entry name" value="NatA_aux_su"/>
</dbReference>
<reference evidence="4 5" key="1">
    <citation type="journal article" date="2016" name="Nat. Commun.">
        <title>Extremotolerant tardigrade genome and improved radiotolerance of human cultured cells by tardigrade-unique protein.</title>
        <authorList>
            <person name="Hashimoto T."/>
            <person name="Horikawa D.D."/>
            <person name="Saito Y."/>
            <person name="Kuwahara H."/>
            <person name="Kozuka-Hata H."/>
            <person name="Shin-I T."/>
            <person name="Minakuchi Y."/>
            <person name="Ohishi K."/>
            <person name="Motoyama A."/>
            <person name="Aizu T."/>
            <person name="Enomoto A."/>
            <person name="Kondo K."/>
            <person name="Tanaka S."/>
            <person name="Hara Y."/>
            <person name="Koshikawa S."/>
            <person name="Sagara H."/>
            <person name="Miura T."/>
            <person name="Yokobori S."/>
            <person name="Miyagawa K."/>
            <person name="Suzuki Y."/>
            <person name="Kubo T."/>
            <person name="Oyama M."/>
            <person name="Kohara Y."/>
            <person name="Fujiyama A."/>
            <person name="Arakawa K."/>
            <person name="Katayama T."/>
            <person name="Toyoda A."/>
            <person name="Kunieda T."/>
        </authorList>
    </citation>
    <scope>NUCLEOTIDE SEQUENCE [LARGE SCALE GENOMIC DNA]</scope>
    <source>
        <strain evidence="4 5">YOKOZUNA-1</strain>
    </source>
</reference>
<dbReference type="SUPFAM" id="SSF48452">
    <property type="entry name" value="TPR-like"/>
    <property type="match status" value="2"/>
</dbReference>
<gene>
    <name evidence="4" type="primary">RvY_09579-1</name>
    <name evidence="4" type="synonym">RvY_09579.1</name>
    <name evidence="4" type="ORF">RvY_09579</name>
</gene>
<evidence type="ECO:0000256" key="3">
    <source>
        <dbReference type="SAM" id="MobiDB-lite"/>
    </source>
</evidence>
<dbReference type="AlphaFoldDB" id="A0A1D1VC08"/>
<dbReference type="GO" id="GO:0031415">
    <property type="term" value="C:NatA complex"/>
    <property type="evidence" value="ECO:0007669"/>
    <property type="project" value="TreeGrafter"/>
</dbReference>
<keyword evidence="1" id="KW-0677">Repeat</keyword>
<evidence type="ECO:0000313" key="4">
    <source>
        <dbReference type="EMBL" id="GAU98430.1"/>
    </source>
</evidence>
<dbReference type="Gene3D" id="1.25.40.1010">
    <property type="match status" value="1"/>
</dbReference>
<evidence type="ECO:0000256" key="2">
    <source>
        <dbReference type="ARBA" id="ARBA00022803"/>
    </source>
</evidence>
<dbReference type="OrthoDB" id="10263032at2759"/>
<sequence>MTGVAENHNSTLPPKEAALFKRLLKMYEQKQYKTALKIAKQILSNPKAADHGETLAMKGLTLSYMGRKEEAYEDVRRGLKHDLKSYVCWHIYGLLQKGDKKYEEAMKCYVNALKFDKDNLQILRDLATSQIQLRDLEGFRDTRYRIAALRPSQRSHWLAYAVALHLQGELSLAVRVMEECRKLAHPERMDECDVEYGEYILYQLELMVESGSYNEAVEHSLRYESYVYDQLSLLETRVKCYLALGNSKEANSILSGLITRNPENWAYYRQLTFPLDGANSLMEFCLELQKAIPHAKTPFKIPLTLTEGDEFRRRVRNYLALGFRKGLPALFNDIKKVFEVPEKSDIVEEETLRLLEESRQYIANPPPLNGPDEVPASTILWIYYFLAQHRDMKKDYQRAMEYVEMAIEHTPTLVEAYCFKAKILKHMGKLQDAANCMEEAQSFDTSDRFINYKTGKYMLRANMFDRAEAILSRFTREGVKASESLCDMQCFWYMIESARALKRVNRFGESLRLLHLIDRHFMDIVDDQLDFHAYCLRKSTIRSYVALLRMEDSVRIHKFYVQAAVLAAEIYLQISDKQPNDSDDDGLDKDPSLSAAEKKKLRNKQRKAKKKAEEERVQQEAADKAKVTVKAKVKDDDEPAAAQKEDLVPEKLARPDDPLEQASYFLRPLLSLDIPSFDCQRVIFETYHKKGKYAVAVQALLRMVALDPSNGKLGEYKRMCLEIEDTFNTMPDAVRDGLQQALASVVHSGEASNFQNGFSEDR</sequence>
<dbReference type="InterPro" id="IPR019734">
    <property type="entry name" value="TPR_rpt"/>
</dbReference>
<feature type="region of interest" description="Disordered" evidence="3">
    <location>
        <begin position="578"/>
        <end position="621"/>
    </location>
</feature>
<feature type="compositionally biased region" description="Basic residues" evidence="3">
    <location>
        <begin position="599"/>
        <end position="610"/>
    </location>
</feature>
<dbReference type="STRING" id="947166.A0A1D1VC08"/>
<feature type="compositionally biased region" description="Basic and acidic residues" evidence="3">
    <location>
        <begin position="611"/>
        <end position="621"/>
    </location>
</feature>
<dbReference type="InterPro" id="IPR011990">
    <property type="entry name" value="TPR-like_helical_dom_sf"/>
</dbReference>
<evidence type="ECO:0000313" key="5">
    <source>
        <dbReference type="Proteomes" id="UP000186922"/>
    </source>
</evidence>
<comment type="caution">
    <text evidence="4">The sequence shown here is derived from an EMBL/GenBank/DDBJ whole genome shotgun (WGS) entry which is preliminary data.</text>
</comment>
<dbReference type="Pfam" id="PF12569">
    <property type="entry name" value="NatA_aux_su"/>
    <property type="match status" value="1"/>
</dbReference>
<dbReference type="Proteomes" id="UP000186922">
    <property type="component" value="Unassembled WGS sequence"/>
</dbReference>